<dbReference type="PANTHER" id="PTHR43054:SF1">
    <property type="entry name" value="SCYLLO-INOSITOL 2-DEHYDROGENASE (NADP(+)) IOLU"/>
    <property type="match status" value="1"/>
</dbReference>
<dbReference type="AlphaFoldDB" id="A0AAF0GPN5"/>
<organism evidence="2 3">
    <name type="scientific">Latilactobacillus sakei</name>
    <name type="common">Lactobacillus sakei</name>
    <dbReference type="NCBI Taxonomy" id="1599"/>
    <lineage>
        <taxon>Bacteria</taxon>
        <taxon>Bacillati</taxon>
        <taxon>Bacillota</taxon>
        <taxon>Bacilli</taxon>
        <taxon>Lactobacillales</taxon>
        <taxon>Lactobacillaceae</taxon>
        <taxon>Latilactobacillus</taxon>
    </lineage>
</organism>
<name>A0AAF0GPN5_LATSK</name>
<dbReference type="Gene3D" id="3.40.50.720">
    <property type="entry name" value="NAD(P)-binding Rossmann-like Domain"/>
    <property type="match status" value="1"/>
</dbReference>
<dbReference type="PANTHER" id="PTHR43054">
    <property type="match status" value="1"/>
</dbReference>
<reference evidence="2" key="1">
    <citation type="submission" date="2023-04" db="EMBL/GenBank/DDBJ databases">
        <title>Novel strain of Lactilactobacillus sakei and use thereof.</title>
        <authorList>
            <person name="Kim S.Y."/>
        </authorList>
    </citation>
    <scope>NUCLEOTIDE SEQUENCE</scope>
    <source>
        <strain evidence="2">HUP1</strain>
    </source>
</reference>
<dbReference type="GO" id="GO:0000166">
    <property type="term" value="F:nucleotide binding"/>
    <property type="evidence" value="ECO:0007669"/>
    <property type="project" value="InterPro"/>
</dbReference>
<sequence length="332" mass="36595">MQKLGIIGTNWITGQFVNAARDAEAFKLTAVYSRTEEKADQFKTDYTAPDANTYTTLDGFFESRDFETVYIASPNSLHFKQAKQAIEAGKNVIVEKPAFSNPDEMADMIAILADHPDQFLFEAARQIHEANFKIVQDAIAKLPSINGATLSYMKYSSRYDAVLAGEEPNIFSPHFSGGALQDLGVYVVYDALSWFGQPIAVDYQAEMLPTKVDGKGVATLHYPDYDVTLIFGKTVDSYLTSEIYGGQSTIVLDNAGTIGQVDLYEEGGQKITSLGEQSLANPMMAEAATFATIIANRDTKRYHELLQLSQSVNAVLYQLRQSAGIQFDADQH</sequence>
<dbReference type="InterPro" id="IPR000683">
    <property type="entry name" value="Gfo/Idh/MocA-like_OxRdtase_N"/>
</dbReference>
<dbReference type="EMBL" id="CP122959">
    <property type="protein sequence ID" value="WGI18831.1"/>
    <property type="molecule type" value="Genomic_DNA"/>
</dbReference>
<proteinExistence type="predicted"/>
<dbReference type="Pfam" id="PF01408">
    <property type="entry name" value="GFO_IDH_MocA"/>
    <property type="match status" value="1"/>
</dbReference>
<dbReference type="Gene3D" id="3.30.360.10">
    <property type="entry name" value="Dihydrodipicolinate Reductase, domain 2"/>
    <property type="match status" value="1"/>
</dbReference>
<accession>A0AAF0GPN5</accession>
<gene>
    <name evidence="2" type="ORF">QBD03_08760</name>
</gene>
<dbReference type="InterPro" id="IPR036291">
    <property type="entry name" value="NAD(P)-bd_dom_sf"/>
</dbReference>
<dbReference type="Proteomes" id="UP001179858">
    <property type="component" value="Chromosome"/>
</dbReference>
<feature type="domain" description="Gfo/Idh/MocA-like oxidoreductase N-terminal" evidence="1">
    <location>
        <begin position="3"/>
        <end position="118"/>
    </location>
</feature>
<evidence type="ECO:0000313" key="3">
    <source>
        <dbReference type="Proteomes" id="UP001179858"/>
    </source>
</evidence>
<evidence type="ECO:0000259" key="1">
    <source>
        <dbReference type="Pfam" id="PF01408"/>
    </source>
</evidence>
<dbReference type="SUPFAM" id="SSF55347">
    <property type="entry name" value="Glyceraldehyde-3-phosphate dehydrogenase-like, C-terminal domain"/>
    <property type="match status" value="1"/>
</dbReference>
<protein>
    <submittedName>
        <fullName evidence="2">Gfo/Idh/MocA family oxidoreductase</fullName>
    </submittedName>
</protein>
<dbReference type="RefSeq" id="WP_251950751.1">
    <property type="nucleotide sequence ID" value="NZ_CP017272.1"/>
</dbReference>
<evidence type="ECO:0000313" key="2">
    <source>
        <dbReference type="EMBL" id="WGI18831.1"/>
    </source>
</evidence>
<dbReference type="SUPFAM" id="SSF51735">
    <property type="entry name" value="NAD(P)-binding Rossmann-fold domains"/>
    <property type="match status" value="1"/>
</dbReference>